<comment type="caution">
    <text evidence="1">The sequence shown here is derived from an EMBL/GenBank/DDBJ whole genome shotgun (WGS) entry which is preliminary data.</text>
</comment>
<organism evidence="1 2">
    <name type="scientific">Camellia lanceoleosa</name>
    <dbReference type="NCBI Taxonomy" id="1840588"/>
    <lineage>
        <taxon>Eukaryota</taxon>
        <taxon>Viridiplantae</taxon>
        <taxon>Streptophyta</taxon>
        <taxon>Embryophyta</taxon>
        <taxon>Tracheophyta</taxon>
        <taxon>Spermatophyta</taxon>
        <taxon>Magnoliopsida</taxon>
        <taxon>eudicotyledons</taxon>
        <taxon>Gunneridae</taxon>
        <taxon>Pentapetalae</taxon>
        <taxon>asterids</taxon>
        <taxon>Ericales</taxon>
        <taxon>Theaceae</taxon>
        <taxon>Camellia</taxon>
    </lineage>
</organism>
<proteinExistence type="predicted"/>
<keyword evidence="2" id="KW-1185">Reference proteome</keyword>
<dbReference type="EMBL" id="CM045759">
    <property type="protein sequence ID" value="KAI8016990.1"/>
    <property type="molecule type" value="Genomic_DNA"/>
</dbReference>
<sequence>MYIYIYIYLAFLGGLMVLVFDPLKPYGGPFLHFLHPSRRHHFCLPEAFSHLLPKSTTAGAGALLGLGGGEWVGVVVPLISPRCSIRVV</sequence>
<evidence type="ECO:0000313" key="2">
    <source>
        <dbReference type="Proteomes" id="UP001060215"/>
    </source>
</evidence>
<name>A0ACC0HUH5_9ERIC</name>
<gene>
    <name evidence="1" type="ORF">LOK49_LG04G02011</name>
</gene>
<accession>A0ACC0HUH5</accession>
<evidence type="ECO:0000313" key="1">
    <source>
        <dbReference type="EMBL" id="KAI8016990.1"/>
    </source>
</evidence>
<protein>
    <submittedName>
        <fullName evidence="1">Uncharacterized protein</fullName>
    </submittedName>
</protein>
<reference evidence="1 2" key="1">
    <citation type="journal article" date="2022" name="Plant J.">
        <title>Chromosome-level genome of Camellia lanceoleosa provides a valuable resource for understanding genome evolution and self-incompatibility.</title>
        <authorList>
            <person name="Gong W."/>
            <person name="Xiao S."/>
            <person name="Wang L."/>
            <person name="Liao Z."/>
            <person name="Chang Y."/>
            <person name="Mo W."/>
            <person name="Hu G."/>
            <person name="Li W."/>
            <person name="Zhao G."/>
            <person name="Zhu H."/>
            <person name="Hu X."/>
            <person name="Ji K."/>
            <person name="Xiang X."/>
            <person name="Song Q."/>
            <person name="Yuan D."/>
            <person name="Jin S."/>
            <person name="Zhang L."/>
        </authorList>
    </citation>
    <scope>NUCLEOTIDE SEQUENCE [LARGE SCALE GENOMIC DNA]</scope>
    <source>
        <strain evidence="1">SQ_2022a</strain>
    </source>
</reference>
<dbReference type="Proteomes" id="UP001060215">
    <property type="component" value="Chromosome 2"/>
</dbReference>